<keyword evidence="4" id="KW-1185">Reference proteome</keyword>
<accession>A0ABW2X9F8</accession>
<dbReference type="PANTHER" id="PTHR43861">
    <property type="entry name" value="TRANS-ACONITATE 2-METHYLTRANSFERASE-RELATED"/>
    <property type="match status" value="1"/>
</dbReference>
<keyword evidence="1 3" id="KW-0808">Transferase</keyword>
<dbReference type="SUPFAM" id="SSF53335">
    <property type="entry name" value="S-adenosyl-L-methionine-dependent methyltransferases"/>
    <property type="match status" value="1"/>
</dbReference>
<dbReference type="Pfam" id="PF13649">
    <property type="entry name" value="Methyltransf_25"/>
    <property type="match status" value="1"/>
</dbReference>
<name>A0ABW2X9F8_9ACTN</name>
<evidence type="ECO:0000259" key="2">
    <source>
        <dbReference type="Pfam" id="PF13649"/>
    </source>
</evidence>
<dbReference type="InterPro" id="IPR041698">
    <property type="entry name" value="Methyltransf_25"/>
</dbReference>
<sequence>MSFAEVHREMLDLFPSRPSAVLDIGAGSGRDAAALAGLGHRVLAVEPTAELRSLGRRIHADRAIEWIDDSLPELRVLRGRDERFDLILLTAVWMHLDSRQRESAMAGIAGLLAPGGQVFLSLRHGPVPAGRRMFDVSPDETTALGRHHGLDRVRLAEREDLHGRPGVRWSCLGLRRNADAG</sequence>
<evidence type="ECO:0000313" key="4">
    <source>
        <dbReference type="Proteomes" id="UP001596915"/>
    </source>
</evidence>
<reference evidence="4" key="1">
    <citation type="journal article" date="2019" name="Int. J. Syst. Evol. Microbiol.">
        <title>The Global Catalogue of Microorganisms (GCM) 10K type strain sequencing project: providing services to taxonomists for standard genome sequencing and annotation.</title>
        <authorList>
            <consortium name="The Broad Institute Genomics Platform"/>
            <consortium name="The Broad Institute Genome Sequencing Center for Infectious Disease"/>
            <person name="Wu L."/>
            <person name="Ma J."/>
        </authorList>
    </citation>
    <scope>NUCLEOTIDE SEQUENCE [LARGE SCALE GENOMIC DNA]</scope>
    <source>
        <strain evidence="4">JCM 12607</strain>
    </source>
</reference>
<organism evidence="3 4">
    <name type="scientific">Streptomyces sanglieri</name>
    <dbReference type="NCBI Taxonomy" id="193460"/>
    <lineage>
        <taxon>Bacteria</taxon>
        <taxon>Bacillati</taxon>
        <taxon>Actinomycetota</taxon>
        <taxon>Actinomycetes</taxon>
        <taxon>Kitasatosporales</taxon>
        <taxon>Streptomycetaceae</taxon>
        <taxon>Streptomyces</taxon>
    </lineage>
</organism>
<dbReference type="EMBL" id="JBHTGL010000008">
    <property type="protein sequence ID" value="MFD0628650.1"/>
    <property type="molecule type" value="Genomic_DNA"/>
</dbReference>
<dbReference type="Proteomes" id="UP001596915">
    <property type="component" value="Unassembled WGS sequence"/>
</dbReference>
<dbReference type="InterPro" id="IPR029063">
    <property type="entry name" value="SAM-dependent_MTases_sf"/>
</dbReference>
<dbReference type="GO" id="GO:0032259">
    <property type="term" value="P:methylation"/>
    <property type="evidence" value="ECO:0007669"/>
    <property type="project" value="UniProtKB-KW"/>
</dbReference>
<gene>
    <name evidence="3" type="ORF">ACFQ2K_44545</name>
</gene>
<dbReference type="GO" id="GO:0061542">
    <property type="term" value="F:3-demethylubiquinol 3-O-methyltransferase activity"/>
    <property type="evidence" value="ECO:0007669"/>
    <property type="project" value="UniProtKB-EC"/>
</dbReference>
<feature type="domain" description="Methyltransferase" evidence="2">
    <location>
        <begin position="21"/>
        <end position="116"/>
    </location>
</feature>
<dbReference type="GO" id="GO:0102208">
    <property type="term" value="F:2-polyprenyl-6-hydroxyphenol methylase activity"/>
    <property type="evidence" value="ECO:0007669"/>
    <property type="project" value="UniProtKB-EC"/>
</dbReference>
<dbReference type="EC" id="2.1.1.222" evidence="3"/>
<dbReference type="Gene3D" id="3.40.50.150">
    <property type="entry name" value="Vaccinia Virus protein VP39"/>
    <property type="match status" value="1"/>
</dbReference>
<dbReference type="CDD" id="cd02440">
    <property type="entry name" value="AdoMet_MTases"/>
    <property type="match status" value="1"/>
</dbReference>
<evidence type="ECO:0000313" key="3">
    <source>
        <dbReference type="EMBL" id="MFD0628650.1"/>
    </source>
</evidence>
<evidence type="ECO:0000256" key="1">
    <source>
        <dbReference type="ARBA" id="ARBA00022679"/>
    </source>
</evidence>
<comment type="caution">
    <text evidence="3">The sequence shown here is derived from an EMBL/GenBank/DDBJ whole genome shotgun (WGS) entry which is preliminary data.</text>
</comment>
<proteinExistence type="predicted"/>
<protein>
    <submittedName>
        <fullName evidence="3">Class I SAM-dependent methyltransferase</fullName>
        <ecNumber evidence="3">2.1.1.222</ecNumber>
        <ecNumber evidence="3">2.1.1.64</ecNumber>
    </submittedName>
</protein>
<keyword evidence="3" id="KW-0489">Methyltransferase</keyword>
<dbReference type="EC" id="2.1.1.64" evidence="3"/>